<keyword evidence="3" id="KW-1185">Reference proteome</keyword>
<reference evidence="2 3" key="1">
    <citation type="submission" date="2016-04" db="EMBL/GenBank/DDBJ databases">
        <title>Draft genome sequence of freshwater magnetotactic bacteria Magnetospirillum marisnigri SP-1 and Magnetospirillum moscoviense BB-1.</title>
        <authorList>
            <person name="Koziaeva V."/>
            <person name="Dziuba M.V."/>
            <person name="Ivanov T.M."/>
            <person name="Kuznetsov B."/>
            <person name="Grouzdev D.S."/>
        </authorList>
    </citation>
    <scope>NUCLEOTIDE SEQUENCE [LARGE SCALE GENOMIC DNA]</scope>
    <source>
        <strain evidence="2 3">BB-1</strain>
    </source>
</reference>
<evidence type="ECO:0000313" key="2">
    <source>
        <dbReference type="EMBL" id="OAN43742.1"/>
    </source>
</evidence>
<dbReference type="SUPFAM" id="SSF52833">
    <property type="entry name" value="Thioredoxin-like"/>
    <property type="match status" value="1"/>
</dbReference>
<feature type="chain" id="PRO_5008091693" description="Thioredoxin-like fold domain-containing protein" evidence="1">
    <location>
        <begin position="23"/>
        <end position="119"/>
    </location>
</feature>
<accession>A0A178M4R2</accession>
<dbReference type="RefSeq" id="WP_068504843.1">
    <property type="nucleotide sequence ID" value="NZ_LWQU01000207.1"/>
</dbReference>
<gene>
    <name evidence="2" type="ORF">A6A05_05205</name>
</gene>
<keyword evidence="1" id="KW-0732">Signal</keyword>
<sequence>MRRALAALVAVLVSLGAGTALAAELVMVESEGCPFCVRWHREIGPIYPKTEEGIRAPLRRVSLRALPADLRSVKNLRYAPTFLVMQCGREAGRIVGYGGDDFFWGELSAILRNLKSKSC</sequence>
<evidence type="ECO:0000313" key="3">
    <source>
        <dbReference type="Proteomes" id="UP000078543"/>
    </source>
</evidence>
<dbReference type="Gene3D" id="3.40.30.10">
    <property type="entry name" value="Glutaredoxin"/>
    <property type="match status" value="1"/>
</dbReference>
<dbReference type="STRING" id="1437059.A6A05_05205"/>
<dbReference type="AlphaFoldDB" id="A0A178M4R2"/>
<name>A0A178M4R2_9PROT</name>
<evidence type="ECO:0008006" key="4">
    <source>
        <dbReference type="Google" id="ProtNLM"/>
    </source>
</evidence>
<comment type="caution">
    <text evidence="2">The sequence shown here is derived from an EMBL/GenBank/DDBJ whole genome shotgun (WGS) entry which is preliminary data.</text>
</comment>
<dbReference type="OrthoDB" id="7362982at2"/>
<dbReference type="Proteomes" id="UP000078543">
    <property type="component" value="Unassembled WGS sequence"/>
</dbReference>
<feature type="signal peptide" evidence="1">
    <location>
        <begin position="1"/>
        <end position="22"/>
    </location>
</feature>
<dbReference type="EMBL" id="LWQU01000207">
    <property type="protein sequence ID" value="OAN43742.1"/>
    <property type="molecule type" value="Genomic_DNA"/>
</dbReference>
<organism evidence="2 3">
    <name type="scientific">Magnetospirillum moscoviense</name>
    <dbReference type="NCBI Taxonomy" id="1437059"/>
    <lineage>
        <taxon>Bacteria</taxon>
        <taxon>Pseudomonadati</taxon>
        <taxon>Pseudomonadota</taxon>
        <taxon>Alphaproteobacteria</taxon>
        <taxon>Rhodospirillales</taxon>
        <taxon>Rhodospirillaceae</taxon>
        <taxon>Magnetospirillum</taxon>
    </lineage>
</organism>
<dbReference type="InterPro" id="IPR036249">
    <property type="entry name" value="Thioredoxin-like_sf"/>
</dbReference>
<protein>
    <recommendedName>
        <fullName evidence="4">Thioredoxin-like fold domain-containing protein</fullName>
    </recommendedName>
</protein>
<proteinExistence type="predicted"/>
<evidence type="ECO:0000256" key="1">
    <source>
        <dbReference type="SAM" id="SignalP"/>
    </source>
</evidence>